<feature type="compositionally biased region" description="Low complexity" evidence="6">
    <location>
        <begin position="145"/>
        <end position="159"/>
    </location>
</feature>
<dbReference type="Pfam" id="PF15378">
    <property type="entry name" value="DUF4605"/>
    <property type="match status" value="1"/>
</dbReference>
<reference evidence="9" key="1">
    <citation type="journal article" date="2020" name="bioRxiv">
        <title>Comparative genomics of Chlamydomonas.</title>
        <authorList>
            <person name="Craig R.J."/>
            <person name="Hasan A.R."/>
            <person name="Ness R.W."/>
            <person name="Keightley P.D."/>
        </authorList>
    </citation>
    <scope>NUCLEOTIDE SEQUENCE</scope>
    <source>
        <strain evidence="9">SAG 7.73</strain>
    </source>
</reference>
<dbReference type="PANTHER" id="PTHR33690">
    <property type="entry name" value="DUF4605 DOMAIN-CONTAINING PROTEIN"/>
    <property type="match status" value="1"/>
</dbReference>
<dbReference type="InterPro" id="IPR027953">
    <property type="entry name" value="DUF4605"/>
</dbReference>
<feature type="region of interest" description="Disordered" evidence="6">
    <location>
        <begin position="145"/>
        <end position="244"/>
    </location>
</feature>
<feature type="transmembrane region" description="Helical" evidence="7">
    <location>
        <begin position="107"/>
        <end position="134"/>
    </location>
</feature>
<organism evidence="9 10">
    <name type="scientific">Chlamydomonas incerta</name>
    <dbReference type="NCBI Taxonomy" id="51695"/>
    <lineage>
        <taxon>Eukaryota</taxon>
        <taxon>Viridiplantae</taxon>
        <taxon>Chlorophyta</taxon>
        <taxon>core chlorophytes</taxon>
        <taxon>Chlorophyceae</taxon>
        <taxon>CS clade</taxon>
        <taxon>Chlamydomonadales</taxon>
        <taxon>Chlamydomonadaceae</taxon>
        <taxon>Chlamydomonas</taxon>
    </lineage>
</organism>
<proteinExistence type="inferred from homology"/>
<keyword evidence="3 7" id="KW-0812">Transmembrane</keyword>
<feature type="domain" description="DUF4605" evidence="8">
    <location>
        <begin position="92"/>
        <end position="135"/>
    </location>
</feature>
<dbReference type="Proteomes" id="UP000650467">
    <property type="component" value="Unassembled WGS sequence"/>
</dbReference>
<comment type="caution">
    <text evidence="9">The sequence shown here is derived from an EMBL/GenBank/DDBJ whole genome shotgun (WGS) entry which is preliminary data.</text>
</comment>
<keyword evidence="10" id="KW-1185">Reference proteome</keyword>
<evidence type="ECO:0000256" key="1">
    <source>
        <dbReference type="ARBA" id="ARBA00004167"/>
    </source>
</evidence>
<comment type="subcellular location">
    <subcellularLocation>
        <location evidence="1">Membrane</location>
        <topology evidence="1">Single-pass membrane protein</topology>
    </subcellularLocation>
</comment>
<dbReference type="InterPro" id="IPR052502">
    <property type="entry name" value="FAM241_domain"/>
</dbReference>
<dbReference type="PANTHER" id="PTHR33690:SF3">
    <property type="entry name" value="UBIQUITIN-LIKE DOMAIN-CONTAINING PROTEIN"/>
    <property type="match status" value="1"/>
</dbReference>
<evidence type="ECO:0000259" key="8">
    <source>
        <dbReference type="Pfam" id="PF15378"/>
    </source>
</evidence>
<dbReference type="EMBL" id="JAEHOC010000002">
    <property type="protein sequence ID" value="KAG2444935.1"/>
    <property type="molecule type" value="Genomic_DNA"/>
</dbReference>
<evidence type="ECO:0000256" key="5">
    <source>
        <dbReference type="ARBA" id="ARBA00023136"/>
    </source>
</evidence>
<evidence type="ECO:0000313" key="10">
    <source>
        <dbReference type="Proteomes" id="UP000650467"/>
    </source>
</evidence>
<evidence type="ECO:0000256" key="2">
    <source>
        <dbReference type="ARBA" id="ARBA00006165"/>
    </source>
</evidence>
<evidence type="ECO:0000256" key="7">
    <source>
        <dbReference type="SAM" id="Phobius"/>
    </source>
</evidence>
<evidence type="ECO:0000256" key="3">
    <source>
        <dbReference type="ARBA" id="ARBA00022692"/>
    </source>
</evidence>
<dbReference type="AlphaFoldDB" id="A0A836B1G8"/>
<feature type="compositionally biased region" description="Gly residues" evidence="6">
    <location>
        <begin position="32"/>
        <end position="65"/>
    </location>
</feature>
<evidence type="ECO:0000256" key="6">
    <source>
        <dbReference type="SAM" id="MobiDB-lite"/>
    </source>
</evidence>
<name>A0A836B1G8_CHLIN</name>
<keyword evidence="5 7" id="KW-0472">Membrane</keyword>
<gene>
    <name evidence="9" type="ORF">HXX76_001671</name>
</gene>
<feature type="region of interest" description="Disordered" evidence="6">
    <location>
        <begin position="1"/>
        <end position="65"/>
    </location>
</feature>
<dbReference type="OrthoDB" id="551831at2759"/>
<comment type="similarity">
    <text evidence="2">Belongs to the FAM241 family.</text>
</comment>
<feature type="compositionally biased region" description="Low complexity" evidence="6">
    <location>
        <begin position="213"/>
        <end position="223"/>
    </location>
</feature>
<evidence type="ECO:0000313" key="9">
    <source>
        <dbReference type="EMBL" id="KAG2444935.1"/>
    </source>
</evidence>
<sequence length="244" mass="24192">MVKIINGEIVADDDPRLRQRHASQSGPPEPAQGGGRGAGPGAYGHGGPAAGPGAQPGPGGPAAAGGGAGGIGFNLSAPPLRFVPAPPGSDALGLPDMEVFGVRITPFAILGVVGLGMMLGWRGVLVALVLYYVYLANQGTNQQQQQQQQQGAAGPQGQRPAGGGNPMDFLQNYLNGPRPPPSAQRGPHAGQGAAGPNRQQHYDAATGAGHGQGQAPDPSAAAGGRSGSGGWSAFQGQGQKLGKS</sequence>
<accession>A0A836B1G8</accession>
<keyword evidence="4 7" id="KW-1133">Transmembrane helix</keyword>
<protein>
    <recommendedName>
        <fullName evidence="8">DUF4605 domain-containing protein</fullName>
    </recommendedName>
</protein>
<evidence type="ECO:0000256" key="4">
    <source>
        <dbReference type="ARBA" id="ARBA00022989"/>
    </source>
</evidence>